<dbReference type="AlphaFoldDB" id="A0A383WCD2"/>
<evidence type="ECO:0000259" key="4">
    <source>
        <dbReference type="Pfam" id="PF00884"/>
    </source>
</evidence>
<dbReference type="PANTHER" id="PTHR42693:SF53">
    <property type="entry name" value="ENDO-4-O-SULFATASE"/>
    <property type="match status" value="1"/>
</dbReference>
<dbReference type="Proteomes" id="UP000256970">
    <property type="component" value="Unassembled WGS sequence"/>
</dbReference>
<keyword evidence="6" id="KW-1185">Reference proteome</keyword>
<organism evidence="5 6">
    <name type="scientific">Tetradesmus obliquus</name>
    <name type="common">Green alga</name>
    <name type="synonym">Acutodesmus obliquus</name>
    <dbReference type="NCBI Taxonomy" id="3088"/>
    <lineage>
        <taxon>Eukaryota</taxon>
        <taxon>Viridiplantae</taxon>
        <taxon>Chlorophyta</taxon>
        <taxon>core chlorophytes</taxon>
        <taxon>Chlorophyceae</taxon>
        <taxon>CS clade</taxon>
        <taxon>Sphaeropleales</taxon>
        <taxon>Scenedesmaceae</taxon>
        <taxon>Tetradesmus</taxon>
    </lineage>
</organism>
<feature type="domain" description="Sulfatase N-terminal" evidence="4">
    <location>
        <begin position="98"/>
        <end position="423"/>
    </location>
</feature>
<gene>
    <name evidence="5" type="ORF">BQ4739_LOCUS15160</name>
</gene>
<feature type="compositionally biased region" description="Low complexity" evidence="3">
    <location>
        <begin position="772"/>
        <end position="790"/>
    </location>
</feature>
<feature type="region of interest" description="Disordered" evidence="3">
    <location>
        <begin position="1"/>
        <end position="74"/>
    </location>
</feature>
<dbReference type="InterPro" id="IPR050738">
    <property type="entry name" value="Sulfatase"/>
</dbReference>
<protein>
    <recommendedName>
        <fullName evidence="4">Sulfatase N-terminal domain-containing protein</fullName>
    </recommendedName>
</protein>
<reference evidence="5 6" key="1">
    <citation type="submission" date="2016-10" db="EMBL/GenBank/DDBJ databases">
        <authorList>
            <person name="Cai Z."/>
        </authorList>
    </citation>
    <scope>NUCLEOTIDE SEQUENCE [LARGE SCALE GENOMIC DNA]</scope>
</reference>
<dbReference type="STRING" id="3088.A0A383WCD2"/>
<dbReference type="GO" id="GO:0004065">
    <property type="term" value="F:arylsulfatase activity"/>
    <property type="evidence" value="ECO:0007669"/>
    <property type="project" value="TreeGrafter"/>
</dbReference>
<keyword evidence="2" id="KW-0378">Hydrolase</keyword>
<dbReference type="EMBL" id="FNXT01001221">
    <property type="protein sequence ID" value="SZX74842.1"/>
    <property type="molecule type" value="Genomic_DNA"/>
</dbReference>
<comment type="similarity">
    <text evidence="1">Belongs to the sulfatase family.</text>
</comment>
<dbReference type="InterPro" id="IPR017850">
    <property type="entry name" value="Alkaline_phosphatase_core_sf"/>
</dbReference>
<feature type="region of interest" description="Disordered" evidence="3">
    <location>
        <begin position="737"/>
        <end position="794"/>
    </location>
</feature>
<feature type="compositionally biased region" description="Low complexity" evidence="3">
    <location>
        <begin position="33"/>
        <end position="55"/>
    </location>
</feature>
<dbReference type="Pfam" id="PF00884">
    <property type="entry name" value="Sulfatase"/>
    <property type="match status" value="1"/>
</dbReference>
<proteinExistence type="inferred from homology"/>
<sequence length="913" mass="98881">MASRRGASEDVENSGRGRPAATGTRPAGHSRPAAGSANRASTGSSTSSSSSSRSSKGTYLGPSSEPNYGPAKQCTPPTLVSKAVTAAAFKPLASTRKPNFIIILTDDQGFDDIGLHQPRKPGSRPTWVNTPNLDKFIMQGTEFDNFYVAPMCSQSRAALLTGRDFARTGTMLINGGYDYINRGETTSAEFFADNGYDTAHFGKWHNGRTLGYEPWLVGFQDSWLPSSHVHLDNLMRHNGNYIQTKGLMEQDLMDKIIGYLKQHEAEDAKPFYMYYAPHAIHQGFMRPGQGPRWQRPAPEPYKSKYKNMSPKLPGDTAEVWAMLEYMDDVLGRLFDFVANSPLAENTYVMIMSDNGAELFPTERKGKDKLRRMPSGMMGYKKDVLEGGVRNYMAVKGPGVPGGVTDSSLTSITDVLPTMADLAGLSAAPHPQWDGLSMKNLLLPGTSKPAASLRGAALADKQQQDRFVFSFGPQCWSPDMVPALGPDRQVLKPQPLLDYDTGGVDGRGFARCVGIRYKDYKWIGDTGKVYKFEGTSHIEQPCNEVSGPEGDAVAGQMSKLAREYFKSLVADAHSFEKPTFYLGLDGWSVTNILPDGAHARTPGRVELLPNGLSGFSKVGDSACFALEVAKGGRYLVQVMYTSQVQASFRLSVGPYSKIQDGDAPAVTARLPASRNMRTAEMGYLELPATAGKQNEVCLVLVASSAPGVPVFNNLSNLRFTLSGGKRSWEGWVDKGVSMESSRVGDSPNNKRGGSSGKPAAPAGTTSAERRPVAGSSKPAPAAPKPAAAGSSTKRATSLQMSNPIYAVDYLAQDSVIDTWEEAQYKELHSHLRATPAMKQAERDALQYAALRARYSSAKESASVAAANMTAAERAWQSVRKQYLWADGQQGVMESLFSPYESEGIYTCAACQPDV</sequence>
<dbReference type="PANTHER" id="PTHR42693">
    <property type="entry name" value="ARYLSULFATASE FAMILY MEMBER"/>
    <property type="match status" value="1"/>
</dbReference>
<name>A0A383WCD2_TETOB</name>
<evidence type="ECO:0000256" key="3">
    <source>
        <dbReference type="SAM" id="MobiDB-lite"/>
    </source>
</evidence>
<accession>A0A383WCD2</accession>
<dbReference type="InterPro" id="IPR000917">
    <property type="entry name" value="Sulfatase_N"/>
</dbReference>
<evidence type="ECO:0000256" key="2">
    <source>
        <dbReference type="ARBA" id="ARBA00022801"/>
    </source>
</evidence>
<evidence type="ECO:0000256" key="1">
    <source>
        <dbReference type="ARBA" id="ARBA00008779"/>
    </source>
</evidence>
<dbReference type="SUPFAM" id="SSF53649">
    <property type="entry name" value="Alkaline phosphatase-like"/>
    <property type="match status" value="1"/>
</dbReference>
<dbReference type="Gene3D" id="3.40.720.10">
    <property type="entry name" value="Alkaline Phosphatase, subunit A"/>
    <property type="match status" value="1"/>
</dbReference>
<evidence type="ECO:0000313" key="5">
    <source>
        <dbReference type="EMBL" id="SZX74842.1"/>
    </source>
</evidence>
<evidence type="ECO:0000313" key="6">
    <source>
        <dbReference type="Proteomes" id="UP000256970"/>
    </source>
</evidence>